<dbReference type="PANTHER" id="PTHR21299:SF1">
    <property type="entry name" value="PANTOATE--BETA-ALANINE LIGASE"/>
    <property type="match status" value="1"/>
</dbReference>
<organism evidence="9 10">
    <name type="scientific">Terrihabitans rhizophilus</name>
    <dbReference type="NCBI Taxonomy" id="3092662"/>
    <lineage>
        <taxon>Bacteria</taxon>
        <taxon>Pseudomonadati</taxon>
        <taxon>Pseudomonadota</taxon>
        <taxon>Alphaproteobacteria</taxon>
        <taxon>Hyphomicrobiales</taxon>
        <taxon>Terrihabitans</taxon>
    </lineage>
</organism>
<keyword evidence="8" id="KW-0963">Cytoplasm</keyword>
<dbReference type="InterPro" id="IPR042176">
    <property type="entry name" value="Pantoate_ligase_C"/>
</dbReference>
<name>A0ABU4RJZ3_9HYPH</name>
<keyword evidence="3 8" id="KW-0436">Ligase</keyword>
<dbReference type="CDD" id="cd00560">
    <property type="entry name" value="PanC"/>
    <property type="match status" value="1"/>
</dbReference>
<dbReference type="EC" id="6.3.2.1" evidence="8"/>
<dbReference type="InterPro" id="IPR003721">
    <property type="entry name" value="Pantoate_ligase"/>
</dbReference>
<evidence type="ECO:0000313" key="10">
    <source>
        <dbReference type="Proteomes" id="UP001274321"/>
    </source>
</evidence>
<comment type="function">
    <text evidence="8">Catalyzes the condensation of pantoate with beta-alanine in an ATP-dependent reaction via a pantoyl-adenylate intermediate.</text>
</comment>
<feature type="active site" description="Proton donor" evidence="8">
    <location>
        <position position="41"/>
    </location>
</feature>
<feature type="binding site" evidence="8">
    <location>
        <position position="65"/>
    </location>
    <ligand>
        <name>(R)-pantoate</name>
        <dbReference type="ChEBI" id="CHEBI:15980"/>
    </ligand>
</feature>
<feature type="binding site" evidence="8">
    <location>
        <position position="181"/>
    </location>
    <ligand>
        <name>ATP</name>
        <dbReference type="ChEBI" id="CHEBI:30616"/>
    </ligand>
</feature>
<evidence type="ECO:0000256" key="5">
    <source>
        <dbReference type="ARBA" id="ARBA00022741"/>
    </source>
</evidence>
<feature type="binding site" evidence="8">
    <location>
        <position position="65"/>
    </location>
    <ligand>
        <name>beta-alanine</name>
        <dbReference type="ChEBI" id="CHEBI:57966"/>
    </ligand>
</feature>
<dbReference type="Proteomes" id="UP001274321">
    <property type="component" value="Unassembled WGS sequence"/>
</dbReference>
<dbReference type="InterPro" id="IPR014729">
    <property type="entry name" value="Rossmann-like_a/b/a_fold"/>
</dbReference>
<feature type="binding site" evidence="8">
    <location>
        <begin position="34"/>
        <end position="41"/>
    </location>
    <ligand>
        <name>ATP</name>
        <dbReference type="ChEBI" id="CHEBI:30616"/>
    </ligand>
</feature>
<comment type="subunit">
    <text evidence="8">Homodimer.</text>
</comment>
<sequence>MAAQTPIIHSKARLREITAQWRGSGDAIALVPTMGALHEGHLALVRTARQRAARVIVSIFVNPAQFAPHEDFGRYPRTLEADAEKLSEEQVDLIYAPAAEEMYPAGYATRVVPDAGPALGLESDARPHFFGGVATVVSKLFLQVRPDLAVFGEKDWQQLQVVRQMVRDLDIDIDIVAGHTVREADGLALSSRNAYLSPEHRAAVPALHRALSEAASLIGGGAPMGATLVRARQAVERAGFSVDYLEGRHAESLTPIEGPHHGPVRLLVAARIGGTRLIDNVPVPSDAH</sequence>
<feature type="binding site" evidence="8">
    <location>
        <begin position="152"/>
        <end position="155"/>
    </location>
    <ligand>
        <name>ATP</name>
        <dbReference type="ChEBI" id="CHEBI:30616"/>
    </ligand>
</feature>
<feature type="binding site" evidence="8">
    <location>
        <begin position="189"/>
        <end position="192"/>
    </location>
    <ligand>
        <name>ATP</name>
        <dbReference type="ChEBI" id="CHEBI:30616"/>
    </ligand>
</feature>
<reference evidence="9 10" key="1">
    <citation type="submission" date="2023-11" db="EMBL/GenBank/DDBJ databases">
        <authorList>
            <person name="Bao R."/>
        </authorList>
    </citation>
    <scope>NUCLEOTIDE SEQUENCE [LARGE SCALE GENOMIC DNA]</scope>
    <source>
        <strain evidence="9 10">PJ23</strain>
    </source>
</reference>
<dbReference type="PANTHER" id="PTHR21299">
    <property type="entry name" value="CYTIDYLATE KINASE/PANTOATE-BETA-ALANINE LIGASE"/>
    <property type="match status" value="1"/>
</dbReference>
<proteinExistence type="inferred from homology"/>
<comment type="catalytic activity">
    <reaction evidence="7 8">
        <text>(R)-pantoate + beta-alanine + ATP = (R)-pantothenate + AMP + diphosphate + H(+)</text>
        <dbReference type="Rhea" id="RHEA:10912"/>
        <dbReference type="ChEBI" id="CHEBI:15378"/>
        <dbReference type="ChEBI" id="CHEBI:15980"/>
        <dbReference type="ChEBI" id="CHEBI:29032"/>
        <dbReference type="ChEBI" id="CHEBI:30616"/>
        <dbReference type="ChEBI" id="CHEBI:33019"/>
        <dbReference type="ChEBI" id="CHEBI:57966"/>
        <dbReference type="ChEBI" id="CHEBI:456215"/>
        <dbReference type="EC" id="6.3.2.1"/>
    </reaction>
</comment>
<dbReference type="NCBIfam" id="TIGR00125">
    <property type="entry name" value="cyt_tran_rel"/>
    <property type="match status" value="1"/>
</dbReference>
<dbReference type="Pfam" id="PF02569">
    <property type="entry name" value="Pantoate_ligase"/>
    <property type="match status" value="1"/>
</dbReference>
<dbReference type="NCBIfam" id="TIGR00018">
    <property type="entry name" value="panC"/>
    <property type="match status" value="1"/>
</dbReference>
<comment type="pathway">
    <text evidence="1 8">Cofactor biosynthesis; (R)-pantothenate biosynthesis; (R)-pantothenate from (R)-pantoate and beta-alanine: step 1/1.</text>
</comment>
<dbReference type="RefSeq" id="WP_319843288.1">
    <property type="nucleotide sequence ID" value="NZ_JAXAFJ010000002.1"/>
</dbReference>
<protein>
    <recommendedName>
        <fullName evidence="8">Pantothenate synthetase</fullName>
        <shortName evidence="8">PS</shortName>
        <ecNumber evidence="8">6.3.2.1</ecNumber>
    </recommendedName>
    <alternativeName>
        <fullName evidence="8">Pantoate--beta-alanine ligase</fullName>
    </alternativeName>
    <alternativeName>
        <fullName evidence="8">Pantoate-activating enzyme</fullName>
    </alternativeName>
</protein>
<evidence type="ECO:0000256" key="7">
    <source>
        <dbReference type="ARBA" id="ARBA00048258"/>
    </source>
</evidence>
<evidence type="ECO:0000256" key="1">
    <source>
        <dbReference type="ARBA" id="ARBA00004990"/>
    </source>
</evidence>
<accession>A0ABU4RJZ3</accession>
<gene>
    <name evidence="8 9" type="primary">panC</name>
    <name evidence="9" type="ORF">SCD90_03690</name>
</gene>
<evidence type="ECO:0000256" key="8">
    <source>
        <dbReference type="HAMAP-Rule" id="MF_00158"/>
    </source>
</evidence>
<keyword evidence="10" id="KW-1185">Reference proteome</keyword>
<comment type="subcellular location">
    <subcellularLocation>
        <location evidence="8">Cytoplasm</location>
    </subcellularLocation>
</comment>
<comment type="similarity">
    <text evidence="2 8">Belongs to the pantothenate synthetase family.</text>
</comment>
<dbReference type="HAMAP" id="MF_00158">
    <property type="entry name" value="PanC"/>
    <property type="match status" value="1"/>
</dbReference>
<keyword evidence="5 8" id="KW-0547">Nucleotide-binding</keyword>
<comment type="miscellaneous">
    <text evidence="8">The reaction proceeds by a bi uni uni bi ping pong mechanism.</text>
</comment>
<comment type="caution">
    <text evidence="9">The sequence shown here is derived from an EMBL/GenBank/DDBJ whole genome shotgun (WGS) entry which is preliminary data.</text>
</comment>
<keyword evidence="4 8" id="KW-0566">Pantothenate biosynthesis</keyword>
<dbReference type="GO" id="GO:0016874">
    <property type="term" value="F:ligase activity"/>
    <property type="evidence" value="ECO:0007669"/>
    <property type="project" value="UniProtKB-KW"/>
</dbReference>
<dbReference type="Gene3D" id="3.30.1300.10">
    <property type="entry name" value="Pantoate-beta-alanine ligase, C-terminal domain"/>
    <property type="match status" value="1"/>
</dbReference>
<evidence type="ECO:0000256" key="3">
    <source>
        <dbReference type="ARBA" id="ARBA00022598"/>
    </source>
</evidence>
<evidence type="ECO:0000313" key="9">
    <source>
        <dbReference type="EMBL" id="MDX6805159.1"/>
    </source>
</evidence>
<evidence type="ECO:0000256" key="2">
    <source>
        <dbReference type="ARBA" id="ARBA00009256"/>
    </source>
</evidence>
<keyword evidence="6 8" id="KW-0067">ATP-binding</keyword>
<evidence type="ECO:0000256" key="4">
    <source>
        <dbReference type="ARBA" id="ARBA00022655"/>
    </source>
</evidence>
<dbReference type="Gene3D" id="3.40.50.620">
    <property type="entry name" value="HUPs"/>
    <property type="match status" value="1"/>
</dbReference>
<evidence type="ECO:0000256" key="6">
    <source>
        <dbReference type="ARBA" id="ARBA00022840"/>
    </source>
</evidence>
<feature type="binding site" evidence="8">
    <location>
        <position position="158"/>
    </location>
    <ligand>
        <name>(R)-pantoate</name>
        <dbReference type="ChEBI" id="CHEBI:15980"/>
    </ligand>
</feature>
<dbReference type="SUPFAM" id="SSF52374">
    <property type="entry name" value="Nucleotidylyl transferase"/>
    <property type="match status" value="1"/>
</dbReference>
<dbReference type="InterPro" id="IPR004821">
    <property type="entry name" value="Cyt_trans-like"/>
</dbReference>
<dbReference type="EMBL" id="JAXAFJ010000002">
    <property type="protein sequence ID" value="MDX6805159.1"/>
    <property type="molecule type" value="Genomic_DNA"/>
</dbReference>